<sequence length="73" mass="8299">MRRLPMPKAPLLVLARIQQTFRLMVGVQDYAHYLAHMAAKHPELTPMDKKAFYRAAIDARYPGKSGKLSKCPC</sequence>
<proteinExistence type="predicted"/>
<reference evidence="1 2" key="1">
    <citation type="submission" date="2020-05" db="EMBL/GenBank/DDBJ databases">
        <title>Complete genome sequence of Deefgea sp. D17.</title>
        <authorList>
            <person name="Bae J.-W."/>
            <person name="Han J.E."/>
        </authorList>
    </citation>
    <scope>NUCLEOTIDE SEQUENCE [LARGE SCALE GENOMIC DNA]</scope>
    <source>
        <strain evidence="1 2">D17</strain>
    </source>
</reference>
<dbReference type="AlphaFoldDB" id="A0A6M8SL80"/>
<accession>A0A6M8SL80</accession>
<protein>
    <submittedName>
        <fullName evidence="1">YbdD/YjiX family protein</fullName>
    </submittedName>
</protein>
<dbReference type="InterPro" id="IPR007423">
    <property type="entry name" value="Sel_put"/>
</dbReference>
<keyword evidence="2" id="KW-1185">Reference proteome</keyword>
<dbReference type="Proteomes" id="UP000504844">
    <property type="component" value="Chromosome"/>
</dbReference>
<dbReference type="Pfam" id="PF04328">
    <property type="entry name" value="Sel_put"/>
    <property type="match status" value="1"/>
</dbReference>
<organism evidence="1 2">
    <name type="scientific">Deefgea piscis</name>
    <dbReference type="NCBI Taxonomy" id="2739061"/>
    <lineage>
        <taxon>Bacteria</taxon>
        <taxon>Pseudomonadati</taxon>
        <taxon>Pseudomonadota</taxon>
        <taxon>Betaproteobacteria</taxon>
        <taxon>Neisseriales</taxon>
        <taxon>Chitinibacteraceae</taxon>
        <taxon>Deefgea</taxon>
    </lineage>
</organism>
<evidence type="ECO:0000313" key="2">
    <source>
        <dbReference type="Proteomes" id="UP000504844"/>
    </source>
</evidence>
<dbReference type="EMBL" id="CP054143">
    <property type="protein sequence ID" value="QKJ65411.1"/>
    <property type="molecule type" value="Genomic_DNA"/>
</dbReference>
<evidence type="ECO:0000313" key="1">
    <source>
        <dbReference type="EMBL" id="QKJ65411.1"/>
    </source>
</evidence>
<dbReference type="PANTHER" id="PTHR38453:SF1">
    <property type="entry name" value="CYTOPLASMIC PROTEIN"/>
    <property type="match status" value="1"/>
</dbReference>
<name>A0A6M8SL80_9NEIS</name>
<dbReference type="PANTHER" id="PTHR38453">
    <property type="entry name" value="CYTOPLASMIC PROTEIN-RELATED"/>
    <property type="match status" value="1"/>
</dbReference>
<gene>
    <name evidence="1" type="ORF">HQN60_00915</name>
</gene>
<dbReference type="KEGG" id="dee:HQN60_00915"/>